<organism evidence="2 3">
    <name type="scientific">Physocladia obscura</name>
    <dbReference type="NCBI Taxonomy" id="109957"/>
    <lineage>
        <taxon>Eukaryota</taxon>
        <taxon>Fungi</taxon>
        <taxon>Fungi incertae sedis</taxon>
        <taxon>Chytridiomycota</taxon>
        <taxon>Chytridiomycota incertae sedis</taxon>
        <taxon>Chytridiomycetes</taxon>
        <taxon>Chytridiales</taxon>
        <taxon>Chytriomycetaceae</taxon>
        <taxon>Physocladia</taxon>
    </lineage>
</organism>
<dbReference type="InterPro" id="IPR036291">
    <property type="entry name" value="NAD(P)-bd_dom_sf"/>
</dbReference>
<reference evidence="2" key="1">
    <citation type="submission" date="2020-05" db="EMBL/GenBank/DDBJ databases">
        <title>Phylogenomic resolution of chytrid fungi.</title>
        <authorList>
            <person name="Stajich J.E."/>
            <person name="Amses K."/>
            <person name="Simmons R."/>
            <person name="Seto K."/>
            <person name="Myers J."/>
            <person name="Bonds A."/>
            <person name="Quandt C.A."/>
            <person name="Barry K."/>
            <person name="Liu P."/>
            <person name="Grigoriev I."/>
            <person name="Longcore J.E."/>
            <person name="James T.Y."/>
        </authorList>
    </citation>
    <scope>NUCLEOTIDE SEQUENCE</scope>
    <source>
        <strain evidence="2">JEL0513</strain>
    </source>
</reference>
<dbReference type="AlphaFoldDB" id="A0AAD5STH5"/>
<dbReference type="SUPFAM" id="SSF50129">
    <property type="entry name" value="GroES-like"/>
    <property type="match status" value="1"/>
</dbReference>
<dbReference type="PANTHER" id="PTHR45348:SF2">
    <property type="entry name" value="ZINC-TYPE ALCOHOL DEHYDROGENASE-LIKE PROTEIN C2E1P3.01"/>
    <property type="match status" value="1"/>
</dbReference>
<dbReference type="Pfam" id="PF00107">
    <property type="entry name" value="ADH_zinc_N"/>
    <property type="match status" value="1"/>
</dbReference>
<dbReference type="PANTHER" id="PTHR45348">
    <property type="entry name" value="HYPOTHETICAL OXIDOREDUCTASE (EUROFUNG)"/>
    <property type="match status" value="1"/>
</dbReference>
<dbReference type="EMBL" id="JADGJH010002312">
    <property type="protein sequence ID" value="KAJ3099994.1"/>
    <property type="molecule type" value="Genomic_DNA"/>
</dbReference>
<accession>A0AAD5STH5</accession>
<proteinExistence type="predicted"/>
<sequence length="297" mass="31394">MDENQVKAFIKAFPTPLGFEASGIVIKRGEAVVGFPLGSLVFSAARSGGGLAEFTIVDSRFAAIVPANFSPVFAGGLSVNGNTTALALFSANGLGLPFPKSLEATAFGYGSKSIAIIGGGTGNGKIAIQLARIAGFGKIIAIASASGANELLEFGATHVVDRNATNIESQVREIAGDKIMHIYETIGRDPKLAPALLSNECGGTIVHIIPPYRPDIQAFKTDKVAVKFLNGGQTEQNLETASLFWRELPKWLENGDLNLKKVHVVKGLDIDEVTMAFEKILTFSGGVKYIVQVSGWE</sequence>
<dbReference type="Gene3D" id="3.40.50.720">
    <property type="entry name" value="NAD(P)-binding Rossmann-like Domain"/>
    <property type="match status" value="1"/>
</dbReference>
<comment type="caution">
    <text evidence="2">The sequence shown here is derived from an EMBL/GenBank/DDBJ whole genome shotgun (WGS) entry which is preliminary data.</text>
</comment>
<dbReference type="InterPro" id="IPR011032">
    <property type="entry name" value="GroES-like_sf"/>
</dbReference>
<dbReference type="SUPFAM" id="SSF51735">
    <property type="entry name" value="NAD(P)-binding Rossmann-fold domains"/>
    <property type="match status" value="1"/>
</dbReference>
<keyword evidence="3" id="KW-1185">Reference proteome</keyword>
<dbReference type="GO" id="GO:0016651">
    <property type="term" value="F:oxidoreductase activity, acting on NAD(P)H"/>
    <property type="evidence" value="ECO:0007669"/>
    <property type="project" value="InterPro"/>
</dbReference>
<evidence type="ECO:0000313" key="2">
    <source>
        <dbReference type="EMBL" id="KAJ3099994.1"/>
    </source>
</evidence>
<feature type="domain" description="Alcohol dehydrogenase-like C-terminal" evidence="1">
    <location>
        <begin position="124"/>
        <end position="208"/>
    </location>
</feature>
<dbReference type="Gene3D" id="3.90.180.10">
    <property type="entry name" value="Medium-chain alcohol dehydrogenases, catalytic domain"/>
    <property type="match status" value="1"/>
</dbReference>
<evidence type="ECO:0000259" key="1">
    <source>
        <dbReference type="Pfam" id="PF00107"/>
    </source>
</evidence>
<dbReference type="InterPro" id="IPR047122">
    <property type="entry name" value="Trans-enoyl_RdTase-like"/>
</dbReference>
<protein>
    <recommendedName>
        <fullName evidence="1">Alcohol dehydrogenase-like C-terminal domain-containing protein</fullName>
    </recommendedName>
</protein>
<dbReference type="Proteomes" id="UP001211907">
    <property type="component" value="Unassembled WGS sequence"/>
</dbReference>
<gene>
    <name evidence="2" type="ORF">HK100_004798</name>
</gene>
<dbReference type="InterPro" id="IPR013149">
    <property type="entry name" value="ADH-like_C"/>
</dbReference>
<evidence type="ECO:0000313" key="3">
    <source>
        <dbReference type="Proteomes" id="UP001211907"/>
    </source>
</evidence>
<name>A0AAD5STH5_9FUNG</name>